<protein>
    <submittedName>
        <fullName evidence="6">DNA-binding transcriptional LysR family regulator</fullName>
    </submittedName>
</protein>
<comment type="caution">
    <text evidence="6">The sequence shown here is derived from an EMBL/GenBank/DDBJ whole genome shotgun (WGS) entry which is preliminary data.</text>
</comment>
<dbReference type="PANTHER" id="PTHR30118">
    <property type="entry name" value="HTH-TYPE TRANSCRIPTIONAL REGULATOR LEUO-RELATED"/>
    <property type="match status" value="1"/>
</dbReference>
<name>A0A4V3BLN7_SCAGO</name>
<dbReference type="EMBL" id="SNVX01000036">
    <property type="protein sequence ID" value="TDN47022.1"/>
    <property type="molecule type" value="Genomic_DNA"/>
</dbReference>
<sequence>MSQTIELKLLKIINTLVLCGSVKTTAKLLNLSPAAISYSLKKLRDITGEHLFIRTRTGMKANATANELSQRYQKYFATDADIIRHENKPNENSLTILSYSPIEMLLSESIANLAHQSNRYRYIFLPYTIDINERLDNLANRNAYLDIGAELPQEKAISKIKLFSSNVSILAGVHNTDIQAEVSCDDLYQAQHAIWSSLGDYYCENMQISGEVKKYIHERNVAVVSGSIINMVELCARSKYIMLLPDIFIPLFTQIFAVKRLELPAELRMKHDCYIHFNNRMTENPIMTRLIDDIIHSVSTTFTCQSP</sequence>
<evidence type="ECO:0000256" key="2">
    <source>
        <dbReference type="ARBA" id="ARBA00023015"/>
    </source>
</evidence>
<evidence type="ECO:0000256" key="4">
    <source>
        <dbReference type="ARBA" id="ARBA00023163"/>
    </source>
</evidence>
<dbReference type="Gene3D" id="1.10.10.10">
    <property type="entry name" value="Winged helix-like DNA-binding domain superfamily/Winged helix DNA-binding domain"/>
    <property type="match status" value="1"/>
</dbReference>
<dbReference type="SUPFAM" id="SSF46785">
    <property type="entry name" value="Winged helix' DNA-binding domain"/>
    <property type="match status" value="1"/>
</dbReference>
<dbReference type="InterPro" id="IPR036388">
    <property type="entry name" value="WH-like_DNA-bd_sf"/>
</dbReference>
<dbReference type="SUPFAM" id="SSF53850">
    <property type="entry name" value="Periplasmic binding protein-like II"/>
    <property type="match status" value="1"/>
</dbReference>
<reference evidence="6 7" key="1">
    <citation type="submission" date="2019-03" db="EMBL/GenBank/DDBJ databases">
        <title>Genomic analyses of the natural microbiome of Caenorhabditis elegans.</title>
        <authorList>
            <person name="Samuel B."/>
        </authorList>
    </citation>
    <scope>NUCLEOTIDE SEQUENCE [LARGE SCALE GENOMIC DNA]</scope>
    <source>
        <strain evidence="6 7">BIGb0156</strain>
    </source>
</reference>
<evidence type="ECO:0000256" key="3">
    <source>
        <dbReference type="ARBA" id="ARBA00023125"/>
    </source>
</evidence>
<evidence type="ECO:0000256" key="1">
    <source>
        <dbReference type="ARBA" id="ARBA00009437"/>
    </source>
</evidence>
<keyword evidence="7" id="KW-1185">Reference proteome</keyword>
<evidence type="ECO:0000313" key="6">
    <source>
        <dbReference type="EMBL" id="TDN47022.1"/>
    </source>
</evidence>
<keyword evidence="3 6" id="KW-0238">DNA-binding</keyword>
<evidence type="ECO:0000313" key="7">
    <source>
        <dbReference type="Proteomes" id="UP000295530"/>
    </source>
</evidence>
<comment type="similarity">
    <text evidence="1">Belongs to the LysR transcriptional regulatory family.</text>
</comment>
<dbReference type="Pfam" id="PF00126">
    <property type="entry name" value="HTH_1"/>
    <property type="match status" value="1"/>
</dbReference>
<gene>
    <name evidence="6" type="ORF">EC847_1363</name>
</gene>
<dbReference type="PANTHER" id="PTHR30118:SF10">
    <property type="entry name" value="LYSR FAMILY TRANSCRIPTIONAL REGULATOR"/>
    <property type="match status" value="1"/>
</dbReference>
<dbReference type="Proteomes" id="UP000295530">
    <property type="component" value="Unassembled WGS sequence"/>
</dbReference>
<dbReference type="GO" id="GO:0003700">
    <property type="term" value="F:DNA-binding transcription factor activity"/>
    <property type="evidence" value="ECO:0007669"/>
    <property type="project" value="InterPro"/>
</dbReference>
<keyword evidence="4" id="KW-0804">Transcription</keyword>
<dbReference type="InterPro" id="IPR000847">
    <property type="entry name" value="LysR_HTH_N"/>
</dbReference>
<dbReference type="InterPro" id="IPR036390">
    <property type="entry name" value="WH_DNA-bd_sf"/>
</dbReference>
<keyword evidence="2" id="KW-0805">Transcription regulation</keyword>
<dbReference type="InterPro" id="IPR050389">
    <property type="entry name" value="LysR-type_TF"/>
</dbReference>
<feature type="domain" description="HTH lysR-type" evidence="5">
    <location>
        <begin position="5"/>
        <end position="62"/>
    </location>
</feature>
<proteinExistence type="inferred from homology"/>
<dbReference type="AlphaFoldDB" id="A0A4V3BLN7"/>
<dbReference type="RefSeq" id="WP_166665263.1">
    <property type="nucleotide sequence ID" value="NZ_SNVX01000036.1"/>
</dbReference>
<accession>A0A4V3BLN7</accession>
<dbReference type="Gene3D" id="3.40.190.10">
    <property type="entry name" value="Periplasmic binding protein-like II"/>
    <property type="match status" value="2"/>
</dbReference>
<organism evidence="6 7">
    <name type="scientific">Scandinavium goeteborgense</name>
    <dbReference type="NCBI Taxonomy" id="1851514"/>
    <lineage>
        <taxon>Bacteria</taxon>
        <taxon>Pseudomonadati</taxon>
        <taxon>Pseudomonadota</taxon>
        <taxon>Gammaproteobacteria</taxon>
        <taxon>Enterobacterales</taxon>
        <taxon>Enterobacteriaceae</taxon>
        <taxon>Scandinavium</taxon>
    </lineage>
</organism>
<evidence type="ECO:0000259" key="5">
    <source>
        <dbReference type="PROSITE" id="PS50931"/>
    </source>
</evidence>
<dbReference type="PROSITE" id="PS50931">
    <property type="entry name" value="HTH_LYSR"/>
    <property type="match status" value="1"/>
</dbReference>
<dbReference type="GO" id="GO:0003677">
    <property type="term" value="F:DNA binding"/>
    <property type="evidence" value="ECO:0007669"/>
    <property type="project" value="UniProtKB-KW"/>
</dbReference>